<dbReference type="RefSeq" id="WP_218090822.1">
    <property type="nucleotide sequence ID" value="NZ_CAJVAS010000003.1"/>
</dbReference>
<gene>
    <name evidence="1" type="ORF">PAESOLCIP111_00996</name>
</gene>
<dbReference type="AlphaFoldDB" id="A0A916JVY9"/>
<protein>
    <submittedName>
        <fullName evidence="1">Uncharacterized protein</fullName>
    </submittedName>
</protein>
<comment type="caution">
    <text evidence="1">The sequence shown here is derived from an EMBL/GenBank/DDBJ whole genome shotgun (WGS) entry which is preliminary data.</text>
</comment>
<organism evidence="1 2">
    <name type="scientific">Paenibacillus solanacearum</name>
    <dbReference type="NCBI Taxonomy" id="2048548"/>
    <lineage>
        <taxon>Bacteria</taxon>
        <taxon>Bacillati</taxon>
        <taxon>Bacillota</taxon>
        <taxon>Bacilli</taxon>
        <taxon>Bacillales</taxon>
        <taxon>Paenibacillaceae</taxon>
        <taxon>Paenibacillus</taxon>
    </lineage>
</organism>
<name>A0A916JVY9_9BACL</name>
<dbReference type="Proteomes" id="UP000693672">
    <property type="component" value="Unassembled WGS sequence"/>
</dbReference>
<accession>A0A916JVY9</accession>
<keyword evidence="2" id="KW-1185">Reference proteome</keyword>
<dbReference type="EMBL" id="CAJVAS010000003">
    <property type="protein sequence ID" value="CAG7607792.1"/>
    <property type="molecule type" value="Genomic_DNA"/>
</dbReference>
<proteinExistence type="predicted"/>
<reference evidence="1" key="1">
    <citation type="submission" date="2021-06" db="EMBL/GenBank/DDBJ databases">
        <authorList>
            <person name="Criscuolo A."/>
        </authorList>
    </citation>
    <scope>NUCLEOTIDE SEQUENCE</scope>
    <source>
        <strain evidence="1">CIP111600</strain>
    </source>
</reference>
<evidence type="ECO:0000313" key="1">
    <source>
        <dbReference type="EMBL" id="CAG7607792.1"/>
    </source>
</evidence>
<evidence type="ECO:0000313" key="2">
    <source>
        <dbReference type="Proteomes" id="UP000693672"/>
    </source>
</evidence>
<sequence length="766" mass="83849">MTNDTTLPYVALLQRWVKGALKHVFHFPDRSDLACYGTGEDTWGVQTNQKAIAAFATVAADPRFDGTAAGISRRELQELALRMLRYTLASHIEGDYRCTDNVSWGHTWISVLGLERMMHGVDALQPLMQEGDNALLRKVLLSECDWLLDHYTVVGGLLAKDGNNKPESNLWNGALLLRTVAMYPDCPRAEAYRDKAFTFLVNAISIPSDAHSETELDGKKIADRFAGANFFESLALNHHGYLNVGYMVICLSNMAMLHFMYRSKGMQAPEALYHHMKELWAVVKLCTFEDGRLLRIGGDTRVRYTYCQDYVIPMWHMIDDLLGDPDCARFEEGWLRQVELEMERNGDGTFLSERCGLLEQASPLYYTRLESDRAAALSMGLAWKRLVRGSDADWKREAGAAAETAIAEGQTDPGSPVVRDASGRGWHDPYHGAYVHRSAKRDASWVWESAEKPQGLCLPANASNMAEWRENLAPRLRGLGKLTDQRLERHGGAPFDGGFVTWGSTLVHTQGLMAEGQKDHVVARSAIACAALPDATHMIVVQYMAAARRTYVHEVKGLNLLMPNDLFNGGARTYYWEGGQASLQGAGSAEETLRTGSRWLNVDDRLGVIAVYGTDALSIYRPGRRQIGLKEKLATAGSAGMLYADELCGPCLTGLRAVEAGEVLVDAAYVLQAGEGHQSTCAYAGPESSCAAAIQCETGEVRAVRAKGADAHTYVLAANFGSGDATLALEADHAIDVATGLPVPCGRQGKAQLELAPGTARLVRIS</sequence>